<name>A0A6J4NJ91_9BACT</name>
<feature type="signal peptide" evidence="1">
    <location>
        <begin position="1"/>
        <end position="28"/>
    </location>
</feature>
<dbReference type="EMBL" id="CADCUQ010000257">
    <property type="protein sequence ID" value="CAA9389356.1"/>
    <property type="molecule type" value="Genomic_DNA"/>
</dbReference>
<gene>
    <name evidence="3" type="ORF">AVDCRST_MAG64-1108</name>
</gene>
<sequence length="287" mass="30847">MPLLPKKIAAIALAAGVGLSFTALLVRADDKAAGTVADKADAKKAPVPGEVHGEIAKLVADVKADLDGFTPLFNGKDLTGWEGNTDLWSVQDGAITGKTTKDKPLKSNTFLILKDKEVSDFELRFQYKIVAGNSGVQYRAKRIESKDPTNKFAVGGYQADFEAGTKYSGINYNEQNVAGKRGILAERGTKVHYKADGTKETTKLEKTTEELQQAIKSEDWNEYVVVAKGPHMIHKINGNVTSEVIDEDPAAVKKGIVALQVHVGPPMTVQFKDVLIKETPAAAAAAK</sequence>
<evidence type="ECO:0000256" key="1">
    <source>
        <dbReference type="SAM" id="SignalP"/>
    </source>
</evidence>
<dbReference type="AlphaFoldDB" id="A0A6J4NJ91"/>
<dbReference type="Gene3D" id="2.60.120.560">
    <property type="entry name" value="Exo-inulinase, domain 1"/>
    <property type="match status" value="1"/>
</dbReference>
<protein>
    <recommendedName>
        <fullName evidence="2">3-keto-alpha-glucoside-1,2-lyase/3-keto-2-hydroxy-glucal hydratase domain-containing protein</fullName>
    </recommendedName>
</protein>
<evidence type="ECO:0000313" key="3">
    <source>
        <dbReference type="EMBL" id="CAA9389356.1"/>
    </source>
</evidence>
<dbReference type="GO" id="GO:0016787">
    <property type="term" value="F:hydrolase activity"/>
    <property type="evidence" value="ECO:0007669"/>
    <property type="project" value="InterPro"/>
</dbReference>
<reference evidence="3" key="1">
    <citation type="submission" date="2020-02" db="EMBL/GenBank/DDBJ databases">
        <authorList>
            <person name="Meier V. D."/>
        </authorList>
    </citation>
    <scope>NUCLEOTIDE SEQUENCE</scope>
    <source>
        <strain evidence="3">AVDCRST_MAG64</strain>
    </source>
</reference>
<dbReference type="InterPro" id="IPR010496">
    <property type="entry name" value="AL/BT2_dom"/>
</dbReference>
<organism evidence="3">
    <name type="scientific">uncultured Phycisphaerae bacterium</name>
    <dbReference type="NCBI Taxonomy" id="904963"/>
    <lineage>
        <taxon>Bacteria</taxon>
        <taxon>Pseudomonadati</taxon>
        <taxon>Planctomycetota</taxon>
        <taxon>Phycisphaerae</taxon>
        <taxon>environmental samples</taxon>
    </lineage>
</organism>
<keyword evidence="1" id="KW-0732">Signal</keyword>
<evidence type="ECO:0000259" key="2">
    <source>
        <dbReference type="Pfam" id="PF06439"/>
    </source>
</evidence>
<proteinExistence type="predicted"/>
<accession>A0A6J4NJ91</accession>
<dbReference type="Pfam" id="PF06439">
    <property type="entry name" value="3keto-disac_hyd"/>
    <property type="match status" value="1"/>
</dbReference>
<feature type="chain" id="PRO_5026747383" description="3-keto-alpha-glucoside-1,2-lyase/3-keto-2-hydroxy-glucal hydratase domain-containing protein" evidence="1">
    <location>
        <begin position="29"/>
        <end position="287"/>
    </location>
</feature>
<feature type="domain" description="3-keto-alpha-glucoside-1,2-lyase/3-keto-2-hydroxy-glucal hydratase" evidence="2">
    <location>
        <begin position="68"/>
        <end position="277"/>
    </location>
</feature>